<name>A0A3N2QBE8_9BACT</name>
<evidence type="ECO:0000313" key="2">
    <source>
        <dbReference type="EMBL" id="ROT47125.1"/>
    </source>
</evidence>
<feature type="chain" id="PRO_5018199211" description="Outer membrane protein beta-barrel domain-containing protein" evidence="1">
    <location>
        <begin position="25"/>
        <end position="192"/>
    </location>
</feature>
<feature type="signal peptide" evidence="1">
    <location>
        <begin position="1"/>
        <end position="24"/>
    </location>
</feature>
<gene>
    <name evidence="2" type="ORF">EDM02_04550</name>
</gene>
<organism evidence="2 3">
    <name type="scientific">Candidatus Cardinium hertigii</name>
    <dbReference type="NCBI Taxonomy" id="247481"/>
    <lineage>
        <taxon>Bacteria</taxon>
        <taxon>Pseudomonadati</taxon>
        <taxon>Bacteroidota</taxon>
        <taxon>Cytophagia</taxon>
        <taxon>Cytophagales</taxon>
        <taxon>Amoebophilaceae</taxon>
        <taxon>Candidatus Cardinium</taxon>
    </lineage>
</organism>
<sequence length="192" mass="21538">MKRISVRKGILFCLSFLLTHPSKAIGFAAGPSLGAAGYYVNDPEKYSVALHNFAVQIGLFAKLDLWLLYAKLDPLFVLDWNNISPSHTVYCSKYISAPMTVGVSLFDLLRPHAGLVFLIDLTENKFKIIKNARKEEKNNWFYLLGIGVDLGNFLIDLDWEYGVSSNQQISKGSYRPKQFALRVGYNLLGLLG</sequence>
<proteinExistence type="predicted"/>
<accession>A0A3N2QBE8</accession>
<dbReference type="EMBL" id="RARA01000026">
    <property type="protein sequence ID" value="ROT47125.1"/>
    <property type="molecule type" value="Genomic_DNA"/>
</dbReference>
<evidence type="ECO:0000256" key="1">
    <source>
        <dbReference type="SAM" id="SignalP"/>
    </source>
</evidence>
<comment type="caution">
    <text evidence="2">The sequence shown here is derived from an EMBL/GenBank/DDBJ whole genome shotgun (WGS) entry which is preliminary data.</text>
</comment>
<dbReference type="AlphaFoldDB" id="A0A3N2QBE8"/>
<keyword evidence="1" id="KW-0732">Signal</keyword>
<evidence type="ECO:0008006" key="4">
    <source>
        <dbReference type="Google" id="ProtNLM"/>
    </source>
</evidence>
<protein>
    <recommendedName>
        <fullName evidence="4">Outer membrane protein beta-barrel domain-containing protein</fullName>
    </recommendedName>
</protein>
<dbReference type="Proteomes" id="UP000270927">
    <property type="component" value="Unassembled WGS sequence"/>
</dbReference>
<evidence type="ECO:0000313" key="3">
    <source>
        <dbReference type="Proteomes" id="UP000270927"/>
    </source>
</evidence>
<dbReference type="OrthoDB" id="980304at2"/>
<keyword evidence="3" id="KW-1185">Reference proteome</keyword>
<reference evidence="2 3" key="1">
    <citation type="submission" date="2018-09" db="EMBL/GenBank/DDBJ databases">
        <title>Comparative Genomics of Wolbachia-Cardinium Dual Endosymbiosis in a Plant-Parasitic Nematode.</title>
        <authorList>
            <person name="Brown A.M.V."/>
            <person name="Wasala S.K."/>
            <person name="Howe D.K."/>
            <person name="Peetz A.B."/>
            <person name="Zasada I.A."/>
            <person name="Denver D.R."/>
        </authorList>
    </citation>
    <scope>NUCLEOTIDE SEQUENCE [LARGE SCALE GENOMIC DNA]</scope>
    <source>
        <strain evidence="2 3">Pp_1</strain>
    </source>
</reference>
<dbReference type="RefSeq" id="WP_123663384.1">
    <property type="nucleotide sequence ID" value="NZ_RARA01000026.1"/>
</dbReference>